<accession>A0A0S2TGI5</accession>
<keyword evidence="1" id="KW-0812">Transmembrane</keyword>
<reference evidence="2" key="1">
    <citation type="submission" date="2015-10" db="EMBL/GenBank/DDBJ databases">
        <title>Description of Candidatus Tenderia electrophaga gen. nov, sp. nov., an Uncultivated Electroautotroph from a Biocathode Enrichment.</title>
        <authorList>
            <person name="Eddie B.J."/>
            <person name="Malanoski A.P."/>
            <person name="Wang Z."/>
            <person name="Hall R.J."/>
            <person name="Oh S.D."/>
            <person name="Heiner C."/>
            <person name="Lin B."/>
            <person name="Strycharz-Glaven S.M."/>
        </authorList>
    </citation>
    <scope>NUCLEOTIDE SEQUENCE [LARGE SCALE GENOMIC DNA]</scope>
    <source>
        <strain evidence="2">NRL1</strain>
    </source>
</reference>
<evidence type="ECO:0000256" key="1">
    <source>
        <dbReference type="SAM" id="Phobius"/>
    </source>
</evidence>
<keyword evidence="3" id="KW-1185">Reference proteome</keyword>
<gene>
    <name evidence="2" type="ORF">Tel_14625</name>
</gene>
<dbReference type="EMBL" id="CP013099">
    <property type="protein sequence ID" value="ALP54279.1"/>
    <property type="molecule type" value="Genomic_DNA"/>
</dbReference>
<organism evidence="2 3">
    <name type="scientific">Candidatus Tenderia electrophaga</name>
    <dbReference type="NCBI Taxonomy" id="1748243"/>
    <lineage>
        <taxon>Bacteria</taxon>
        <taxon>Pseudomonadati</taxon>
        <taxon>Pseudomonadota</taxon>
        <taxon>Gammaproteobacteria</taxon>
        <taxon>Candidatus Tenderiales</taxon>
        <taxon>Candidatus Tenderiaceae</taxon>
        <taxon>Candidatus Tenderia</taxon>
    </lineage>
</organism>
<feature type="transmembrane region" description="Helical" evidence="1">
    <location>
        <begin position="7"/>
        <end position="26"/>
    </location>
</feature>
<dbReference type="Proteomes" id="UP000055136">
    <property type="component" value="Chromosome"/>
</dbReference>
<feature type="transmembrane region" description="Helical" evidence="1">
    <location>
        <begin position="60"/>
        <end position="81"/>
    </location>
</feature>
<sequence>MLTIINTLFFAVGLIALVAFVLLMIAGFKRSLWWGLALLFLPFTTLIYAIKYWQEVKKPFLVYVGSNTLSIAIVGFVFTQLGGMQAVQMAQDLNAGSLTDAQAAQFMLANMEGMERLGVGGKDEMLAEVRADPHLTDDDVKQVEQMLGQIDALAQGDKASFQDGGQEQGSAIPLQPAMAAEIPEAVDDIEDKIASMEAQMAELDTTENTSADNTTIDQDTSAHVSALGVPLPEYVESPVAETPQAVERKQSGPVSLAEADRYLGDIFIVTTQEGVTRRATLKDVHGTNLEFQRRAFGGSITYTIAKAEIKSLVLD</sequence>
<feature type="transmembrane region" description="Helical" evidence="1">
    <location>
        <begin position="32"/>
        <end position="53"/>
    </location>
</feature>
<evidence type="ECO:0000313" key="2">
    <source>
        <dbReference type="EMBL" id="ALP54279.1"/>
    </source>
</evidence>
<proteinExistence type="predicted"/>
<dbReference type="AlphaFoldDB" id="A0A0S2TGI5"/>
<evidence type="ECO:0000313" key="3">
    <source>
        <dbReference type="Proteomes" id="UP000055136"/>
    </source>
</evidence>
<dbReference type="KEGG" id="tee:Tel_14625"/>
<keyword evidence="1" id="KW-0472">Membrane</keyword>
<keyword evidence="1" id="KW-1133">Transmembrane helix</keyword>
<name>A0A0S2TGI5_9GAMM</name>
<protein>
    <submittedName>
        <fullName evidence="2">Uncharacterized protein</fullName>
    </submittedName>
</protein>